<evidence type="ECO:0000256" key="1">
    <source>
        <dbReference type="SAM" id="MobiDB-lite"/>
    </source>
</evidence>
<proteinExistence type="predicted"/>
<protein>
    <submittedName>
        <fullName evidence="2">Uncharacterized protein</fullName>
    </submittedName>
</protein>
<reference evidence="2" key="1">
    <citation type="submission" date="2020-06" db="EMBL/GenBank/DDBJ databases">
        <title>Stable isotope informed genome-resolved metagenomics uncovers potential trophic interactions in rhizosphere soil.</title>
        <authorList>
            <person name="Starr E.P."/>
            <person name="Shi S."/>
            <person name="Blazewicz S.J."/>
            <person name="Koch B.J."/>
            <person name="Probst A.J."/>
            <person name="Hungate B.A."/>
            <person name="Pett-Ridge J."/>
            <person name="Firestone M.K."/>
            <person name="Banfield J.F."/>
        </authorList>
    </citation>
    <scope>NUCLEOTIDE SEQUENCE</scope>
    <source>
        <strain evidence="2">YM_69_17</strain>
    </source>
</reference>
<accession>A0A952FMS6</accession>
<evidence type="ECO:0000313" key="3">
    <source>
        <dbReference type="Proteomes" id="UP000700706"/>
    </source>
</evidence>
<feature type="compositionally biased region" description="Pro residues" evidence="1">
    <location>
        <begin position="241"/>
        <end position="252"/>
    </location>
</feature>
<gene>
    <name evidence="2" type="ORF">JF625_12985</name>
</gene>
<dbReference type="EMBL" id="JAEKLZ010000195">
    <property type="protein sequence ID" value="MBW8726055.1"/>
    <property type="molecule type" value="Genomic_DNA"/>
</dbReference>
<organism evidence="2 3">
    <name type="scientific">Inquilinus limosus</name>
    <dbReference type="NCBI Taxonomy" id="171674"/>
    <lineage>
        <taxon>Bacteria</taxon>
        <taxon>Pseudomonadati</taxon>
        <taxon>Pseudomonadota</taxon>
        <taxon>Alphaproteobacteria</taxon>
        <taxon>Rhodospirillales</taxon>
        <taxon>Rhodospirillaceae</taxon>
        <taxon>Inquilinus</taxon>
    </lineage>
</organism>
<sequence length="252" mass="24849">MAAAHGMRQVAFNTIGDKVIRPLVEFAPPEVTQFAAGAAQQAMQTAAGAAGAVSSAAAGATSAAAGSSGSSPISALPELTGTTPTVPVDFRDMPQVDSASILDRARNKVRGVLSGLPAGVQDAAINAAETAITDGVAKTAGRKLGSDWSERAKTLVGATGLGSGVDSAKKAVDGAKKAADAAVGALPGSPGAMKDAVGKVVADKAQQELARKAGTGWAKAARTVYDGSAKKPDIADAKTPPFVPDPAKPGKP</sequence>
<evidence type="ECO:0000313" key="2">
    <source>
        <dbReference type="EMBL" id="MBW8726055.1"/>
    </source>
</evidence>
<name>A0A952FMS6_9PROT</name>
<dbReference type="Proteomes" id="UP000700706">
    <property type="component" value="Unassembled WGS sequence"/>
</dbReference>
<feature type="region of interest" description="Disordered" evidence="1">
    <location>
        <begin position="228"/>
        <end position="252"/>
    </location>
</feature>
<comment type="caution">
    <text evidence="2">The sequence shown here is derived from an EMBL/GenBank/DDBJ whole genome shotgun (WGS) entry which is preliminary data.</text>
</comment>
<feature type="region of interest" description="Disordered" evidence="1">
    <location>
        <begin position="63"/>
        <end position="89"/>
    </location>
</feature>
<dbReference type="AlphaFoldDB" id="A0A952FMS6"/>